<protein>
    <submittedName>
        <fullName evidence="2">Uncharacterized protein</fullName>
    </submittedName>
</protein>
<comment type="caution">
    <text evidence="2">The sequence shown here is derived from an EMBL/GenBank/DDBJ whole genome shotgun (WGS) entry which is preliminary data.</text>
</comment>
<dbReference type="EMBL" id="BFEA01000483">
    <property type="protein sequence ID" value="GBG84611.1"/>
    <property type="molecule type" value="Genomic_DNA"/>
</dbReference>
<dbReference type="Gramene" id="GBG84611">
    <property type="protein sequence ID" value="GBG84611"/>
    <property type="gene ID" value="CBR_g38894"/>
</dbReference>
<feature type="region of interest" description="Disordered" evidence="1">
    <location>
        <begin position="116"/>
        <end position="319"/>
    </location>
</feature>
<feature type="compositionally biased region" description="Polar residues" evidence="1">
    <location>
        <begin position="256"/>
        <end position="266"/>
    </location>
</feature>
<feature type="compositionally biased region" description="Low complexity" evidence="1">
    <location>
        <begin position="555"/>
        <end position="579"/>
    </location>
</feature>
<feature type="compositionally biased region" description="Pro residues" evidence="1">
    <location>
        <begin position="233"/>
        <end position="245"/>
    </location>
</feature>
<dbReference type="AlphaFoldDB" id="A0A388LQR7"/>
<feature type="compositionally biased region" description="Basic and acidic residues" evidence="1">
    <location>
        <begin position="300"/>
        <end position="319"/>
    </location>
</feature>
<sequence length="607" mass="66509">MLPLWTRRAERSLARQIRDRAHDWEDCQAQLRQAFRRLEPERPEPKVERRQRSKRPRGQEARGTTTTRGGQKALAQREGPAEAAQAVGPVQAVGPAQAAELPPTYGLEQVEFRRITGSDLRGPSPTLPEGGGAVPLRTPLDRLEAHLDASQWGASQLGADQSGPARYEPVEDESEEEPPEPGPEAGSRELEEPQTEGVITVGDDTPPPTPIPEQARQYWPEGIPQSDTEEMLGPPPEATTPPPTQAEPEGGERVRTPTTVAPQLTKFTGARMDVEVPISGEPPLGPPPAEEGTSEGDPLQEGHEARTGRPPGETKEEKRARVLVHLEELYQEKLRMEAAGEAPKPPIDPPTSEQRISEAWASYESERDAARLRSREVGQGSARLDEARETEDMGFSAARMEMERTDRRIGEVAISSFQRYSMLSDELAASRLEVGQLSSQLAEERAENQAWRTCMEAKEAEWEKRLQDITAIIERLSATKVVDWTEQSRYGIQGKKIQGLFGQKGTTETPQQEGMGKVFLDPAEAAARREAKERRFNFRTPADLASQQATPITIEIPEGEPAQGPQPPVEEGGPTEESPTILLEVQGSVLTGVAASTEPEAMGGEAS</sequence>
<feature type="compositionally biased region" description="Acidic residues" evidence="1">
    <location>
        <begin position="170"/>
        <end position="179"/>
    </location>
</feature>
<feature type="region of interest" description="Disordered" evidence="1">
    <location>
        <begin position="35"/>
        <end position="89"/>
    </location>
</feature>
<feature type="compositionally biased region" description="Basic and acidic residues" evidence="1">
    <location>
        <begin position="36"/>
        <end position="50"/>
    </location>
</feature>
<organism evidence="2 3">
    <name type="scientific">Chara braunii</name>
    <name type="common">Braun's stonewort</name>
    <dbReference type="NCBI Taxonomy" id="69332"/>
    <lineage>
        <taxon>Eukaryota</taxon>
        <taxon>Viridiplantae</taxon>
        <taxon>Streptophyta</taxon>
        <taxon>Charophyceae</taxon>
        <taxon>Charales</taxon>
        <taxon>Characeae</taxon>
        <taxon>Chara</taxon>
    </lineage>
</organism>
<evidence type="ECO:0000256" key="1">
    <source>
        <dbReference type="SAM" id="MobiDB-lite"/>
    </source>
</evidence>
<gene>
    <name evidence="2" type="ORF">CBR_g38894</name>
</gene>
<keyword evidence="3" id="KW-1185">Reference proteome</keyword>
<reference evidence="2 3" key="1">
    <citation type="journal article" date="2018" name="Cell">
        <title>The Chara Genome: Secondary Complexity and Implications for Plant Terrestrialization.</title>
        <authorList>
            <person name="Nishiyama T."/>
            <person name="Sakayama H."/>
            <person name="Vries J.D."/>
            <person name="Buschmann H."/>
            <person name="Saint-Marcoux D."/>
            <person name="Ullrich K.K."/>
            <person name="Haas F.B."/>
            <person name="Vanderstraeten L."/>
            <person name="Becker D."/>
            <person name="Lang D."/>
            <person name="Vosolsobe S."/>
            <person name="Rombauts S."/>
            <person name="Wilhelmsson P.K.I."/>
            <person name="Janitza P."/>
            <person name="Kern R."/>
            <person name="Heyl A."/>
            <person name="Rumpler F."/>
            <person name="Villalobos L.I.A.C."/>
            <person name="Clay J.M."/>
            <person name="Skokan R."/>
            <person name="Toyoda A."/>
            <person name="Suzuki Y."/>
            <person name="Kagoshima H."/>
            <person name="Schijlen E."/>
            <person name="Tajeshwar N."/>
            <person name="Catarino B."/>
            <person name="Hetherington A.J."/>
            <person name="Saltykova A."/>
            <person name="Bonnot C."/>
            <person name="Breuninger H."/>
            <person name="Symeonidi A."/>
            <person name="Radhakrishnan G.V."/>
            <person name="Van Nieuwerburgh F."/>
            <person name="Deforce D."/>
            <person name="Chang C."/>
            <person name="Karol K.G."/>
            <person name="Hedrich R."/>
            <person name="Ulvskov P."/>
            <person name="Glockner G."/>
            <person name="Delwiche C.F."/>
            <person name="Petrasek J."/>
            <person name="Van de Peer Y."/>
            <person name="Friml J."/>
            <person name="Beilby M."/>
            <person name="Dolan L."/>
            <person name="Kohara Y."/>
            <person name="Sugano S."/>
            <person name="Fujiyama A."/>
            <person name="Delaux P.-M."/>
            <person name="Quint M."/>
            <person name="TheiBen G."/>
            <person name="Hagemann M."/>
            <person name="Harholt J."/>
            <person name="Dunand C."/>
            <person name="Zachgo S."/>
            <person name="Langdale J."/>
            <person name="Maumus F."/>
            <person name="Straeten D.V.D."/>
            <person name="Gould S.B."/>
            <person name="Rensing S.A."/>
        </authorList>
    </citation>
    <scope>NUCLEOTIDE SEQUENCE [LARGE SCALE GENOMIC DNA]</scope>
    <source>
        <strain evidence="2 3">S276</strain>
    </source>
</reference>
<accession>A0A388LQR7</accession>
<evidence type="ECO:0000313" key="3">
    <source>
        <dbReference type="Proteomes" id="UP000265515"/>
    </source>
</evidence>
<feature type="region of interest" description="Disordered" evidence="1">
    <location>
        <begin position="336"/>
        <end position="391"/>
    </location>
</feature>
<feature type="region of interest" description="Disordered" evidence="1">
    <location>
        <begin position="540"/>
        <end position="607"/>
    </location>
</feature>
<proteinExistence type="predicted"/>
<feature type="compositionally biased region" description="Basic and acidic residues" evidence="1">
    <location>
        <begin position="364"/>
        <end position="376"/>
    </location>
</feature>
<dbReference type="Proteomes" id="UP000265515">
    <property type="component" value="Unassembled WGS sequence"/>
</dbReference>
<name>A0A388LQR7_CHABU</name>
<evidence type="ECO:0000313" key="2">
    <source>
        <dbReference type="EMBL" id="GBG84611.1"/>
    </source>
</evidence>